<dbReference type="AlphaFoldDB" id="A0A3P7LZ58"/>
<dbReference type="EMBL" id="UYRU01072460">
    <property type="protein sequence ID" value="VDN22285.1"/>
    <property type="molecule type" value="Genomic_DNA"/>
</dbReference>
<keyword evidence="3" id="KW-1185">Reference proteome</keyword>
<dbReference type="Proteomes" id="UP000281553">
    <property type="component" value="Unassembled WGS sequence"/>
</dbReference>
<evidence type="ECO:0000313" key="2">
    <source>
        <dbReference type="EMBL" id="VDN22285.1"/>
    </source>
</evidence>
<protein>
    <submittedName>
        <fullName evidence="2">Uncharacterized protein</fullName>
    </submittedName>
</protein>
<organism evidence="2 3">
    <name type="scientific">Dibothriocephalus latus</name>
    <name type="common">Fish tapeworm</name>
    <name type="synonym">Diphyllobothrium latum</name>
    <dbReference type="NCBI Taxonomy" id="60516"/>
    <lineage>
        <taxon>Eukaryota</taxon>
        <taxon>Metazoa</taxon>
        <taxon>Spiralia</taxon>
        <taxon>Lophotrochozoa</taxon>
        <taxon>Platyhelminthes</taxon>
        <taxon>Cestoda</taxon>
        <taxon>Eucestoda</taxon>
        <taxon>Diphyllobothriidea</taxon>
        <taxon>Diphyllobothriidae</taxon>
        <taxon>Dibothriocephalus</taxon>
    </lineage>
</organism>
<evidence type="ECO:0000256" key="1">
    <source>
        <dbReference type="SAM" id="SignalP"/>
    </source>
</evidence>
<proteinExistence type="predicted"/>
<feature type="signal peptide" evidence="1">
    <location>
        <begin position="1"/>
        <end position="16"/>
    </location>
</feature>
<accession>A0A3P7LZ58</accession>
<feature type="chain" id="PRO_5018109930" evidence="1">
    <location>
        <begin position="17"/>
        <end position="203"/>
    </location>
</feature>
<keyword evidence="1" id="KW-0732">Signal</keyword>
<name>A0A3P7LZ58_DIBLA</name>
<dbReference type="OrthoDB" id="6278072at2759"/>
<reference evidence="2 3" key="1">
    <citation type="submission" date="2018-11" db="EMBL/GenBank/DDBJ databases">
        <authorList>
            <consortium name="Pathogen Informatics"/>
        </authorList>
    </citation>
    <scope>NUCLEOTIDE SEQUENCE [LARGE SCALE GENOMIC DNA]</scope>
</reference>
<gene>
    <name evidence="2" type="ORF">DILT_LOCUS14020</name>
</gene>
<sequence>MSFIPIFFFSVTPGFACFSNSERRKCAGSEAYEDVVQKLVDPITEAKDLFLNPWTTFEMSIIAAKVRPECRTVQNKALFSEVWCSIQTIGVDILIQRMAKRTPLLDSPTYGAEYVEISIPGAVLNARLEEALLQKTSYWKQVVRLAELNIQNISSIIEAHKLSIPKVELSAWKSRTLKNTGRLLQKAVLQRRVEHCQWLSYFF</sequence>
<evidence type="ECO:0000313" key="3">
    <source>
        <dbReference type="Proteomes" id="UP000281553"/>
    </source>
</evidence>